<dbReference type="GeneID" id="106818260"/>
<keyword evidence="2" id="KW-0547">Nucleotide-binding</keyword>
<dbReference type="InterPro" id="IPR027640">
    <property type="entry name" value="Kinesin-like_fam"/>
</dbReference>
<proteinExistence type="inferred from homology"/>
<feature type="domain" description="Kinesin motor" evidence="6">
    <location>
        <begin position="1"/>
        <end position="75"/>
    </location>
</feature>
<evidence type="ECO:0000256" key="4">
    <source>
        <dbReference type="ARBA" id="ARBA00023212"/>
    </source>
</evidence>
<accession>A0ABM1F1Z8</accession>
<evidence type="ECO:0000256" key="1">
    <source>
        <dbReference type="ARBA" id="ARBA00004245"/>
    </source>
</evidence>
<comment type="caution">
    <text evidence="5">Lacks conserved residue(s) required for the propagation of feature annotation.</text>
</comment>
<comment type="similarity">
    <text evidence="5">Belongs to the TRAFAC class myosin-kinesin ATPase superfamily. Kinesin family.</text>
</comment>
<gene>
    <name evidence="8" type="primary">LOC106818260</name>
</gene>
<sequence>MRISMLEIYNETIRDLLSKSISYLDIRTHGKNVSLDRLTEVGVETMEEVTKLTLQGEKNRVVGATKMNSHSSSHI</sequence>
<dbReference type="PANTHER" id="PTHR24115">
    <property type="entry name" value="KINESIN-RELATED"/>
    <property type="match status" value="1"/>
</dbReference>
<dbReference type="Proteomes" id="UP000695022">
    <property type="component" value="Unplaced"/>
</dbReference>
<evidence type="ECO:0000313" key="8">
    <source>
        <dbReference type="RefSeq" id="XP_014678469.1"/>
    </source>
</evidence>
<organism evidence="7 8">
    <name type="scientific">Priapulus caudatus</name>
    <name type="common">Priapulid worm</name>
    <dbReference type="NCBI Taxonomy" id="37621"/>
    <lineage>
        <taxon>Eukaryota</taxon>
        <taxon>Metazoa</taxon>
        <taxon>Ecdysozoa</taxon>
        <taxon>Scalidophora</taxon>
        <taxon>Priapulida</taxon>
        <taxon>Priapulimorpha</taxon>
        <taxon>Priapulimorphida</taxon>
        <taxon>Priapulidae</taxon>
        <taxon>Priapulus</taxon>
    </lineage>
</organism>
<dbReference type="SUPFAM" id="SSF52540">
    <property type="entry name" value="P-loop containing nucleoside triphosphate hydrolases"/>
    <property type="match status" value="1"/>
</dbReference>
<dbReference type="Gene3D" id="3.40.850.10">
    <property type="entry name" value="Kinesin motor domain"/>
    <property type="match status" value="1"/>
</dbReference>
<keyword evidence="3" id="KW-0067">ATP-binding</keyword>
<dbReference type="RefSeq" id="XP_014678469.1">
    <property type="nucleotide sequence ID" value="XM_014822983.1"/>
</dbReference>
<evidence type="ECO:0000256" key="3">
    <source>
        <dbReference type="ARBA" id="ARBA00022840"/>
    </source>
</evidence>
<name>A0ABM1F1Z8_PRICU</name>
<dbReference type="InterPro" id="IPR036961">
    <property type="entry name" value="Kinesin_motor_dom_sf"/>
</dbReference>
<dbReference type="InterPro" id="IPR001752">
    <property type="entry name" value="Kinesin_motor_dom"/>
</dbReference>
<keyword evidence="7" id="KW-1185">Reference proteome</keyword>
<evidence type="ECO:0000256" key="5">
    <source>
        <dbReference type="PROSITE-ProRule" id="PRU00283"/>
    </source>
</evidence>
<keyword evidence="4" id="KW-0963">Cytoplasm</keyword>
<dbReference type="InterPro" id="IPR027417">
    <property type="entry name" value="P-loop_NTPase"/>
</dbReference>
<reference evidence="8" key="1">
    <citation type="submission" date="2025-08" db="UniProtKB">
        <authorList>
            <consortium name="RefSeq"/>
        </authorList>
    </citation>
    <scope>IDENTIFICATION</scope>
</reference>
<evidence type="ECO:0000256" key="2">
    <source>
        <dbReference type="ARBA" id="ARBA00022741"/>
    </source>
</evidence>
<evidence type="ECO:0000313" key="7">
    <source>
        <dbReference type="Proteomes" id="UP000695022"/>
    </source>
</evidence>
<protein>
    <submittedName>
        <fullName evidence="8">Kinesin-like protein klp-3</fullName>
    </submittedName>
</protein>
<evidence type="ECO:0000259" key="6">
    <source>
        <dbReference type="PROSITE" id="PS50067"/>
    </source>
</evidence>
<comment type="subcellular location">
    <subcellularLocation>
        <location evidence="1">Cytoplasm</location>
        <location evidence="1">Cytoskeleton</location>
    </subcellularLocation>
</comment>
<keyword evidence="4" id="KW-0206">Cytoskeleton</keyword>
<dbReference type="PROSITE" id="PS50067">
    <property type="entry name" value="KINESIN_MOTOR_2"/>
    <property type="match status" value="1"/>
</dbReference>
<dbReference type="PANTHER" id="PTHR24115:SF421">
    <property type="entry name" value="KINESIN-LIKE PROTEIN KIF25"/>
    <property type="match status" value="1"/>
</dbReference>
<dbReference type="Pfam" id="PF00225">
    <property type="entry name" value="Kinesin"/>
    <property type="match status" value="1"/>
</dbReference>